<dbReference type="EMBL" id="GHBY01000192">
    <property type="protein sequence ID" value="MUP40369.1"/>
    <property type="molecule type" value="Transcribed_RNA"/>
</dbReference>
<proteinExistence type="inferred from homology"/>
<sequence length="701" mass="79192">MLSRFATVIHNAVDALAPPVPLQEELVYHWNAITSFFIDKHSDSTAPVEQTNIPGHLQQMLQVLIEEEDDTEQGSTGPCMEYVLHHKLLDTLQTLGRADCPPGMKQQVLMFFSQLLTKLKQPFLAHISVYRPVQRLIKMCGEVKAAPTELEEVHFLCIVCAKLKDAPHLVSFFLEDKTPTPKTSEPESELPASSAVAQTRIFDFPLVNSLLILCQSADNHITVKACEGLLLSSSLSDDLCASSIIENTALCDTLVQRLIQMYQNLPCSVDPSLIEVVEAKWGLDTFDFNEDILMFPGKRQLVIFLSWIDFCDQLIKEAHPAIGSALAEIIHKEWWLKIVQPALLQTSEEEVILTTAYVTRCLHSISSKQLLTEFAVFLLGENKEAEIPGIHLHHLKKTLLENCNCSSDELNALTLKLFETLLERNNEYILHNLILANIISRDYYDNTLVDYQESWSDEEDSRLRQGCYDLEISPGSSPISRTLAPTNIHKIINCFLLLLPDELKSSDNEEDTGYENYLHDAHQHFRDCAMACSTFDWPREAITKEEQNISDCSSSESQAEADSASSFYEGSFLNMIFNKLEAMLDQPYGINLQVTSIIAKLALFPHPYLHEFLLNPLIPQVEGARTLFAVLEKIVNSINSRIHEVPNFKRKLFLTRKQLLSDSKDYNRCTEEGGILEGIIVLEEFCKELAAIAFVKYHASS</sequence>
<dbReference type="InterPro" id="IPR045668">
    <property type="entry name" value="FHIP_KELAA_motif"/>
</dbReference>
<dbReference type="AlphaFoldDB" id="A0A646QEG9"/>
<reference evidence="3" key="1">
    <citation type="submission" date="2018-11" db="EMBL/GenBank/DDBJ databases">
        <title>Venom-gland transcriptomics and venom proteomics of the Florida green centipede (Hemiscolopendra marginata) reveal sex-based variation in a centipede venom.</title>
        <authorList>
            <person name="Nystrom G.S."/>
            <person name="Ward M.J."/>
            <person name="Ellsworth S.A."/>
            <person name="Rokyta D.R."/>
        </authorList>
    </citation>
    <scope>NUCLEOTIDE SEQUENCE</scope>
    <source>
        <tissue evidence="3">Venom gland</tissue>
    </source>
</reference>
<protein>
    <submittedName>
        <fullName evidence="3">Protein FAM160B1</fullName>
    </submittedName>
</protein>
<comment type="similarity">
    <text evidence="1">Belongs to the FHIP family.</text>
</comment>
<dbReference type="Pfam" id="PF19314">
    <property type="entry name" value="DUF5917"/>
    <property type="match status" value="1"/>
</dbReference>
<dbReference type="PANTHER" id="PTHR21705">
    <property type="entry name" value="RAI16 PROTEIN-RELATED"/>
    <property type="match status" value="1"/>
</dbReference>
<evidence type="ECO:0000313" key="3">
    <source>
        <dbReference type="EMBL" id="MUP40369.1"/>
    </source>
</evidence>
<dbReference type="InterPro" id="IPR045669">
    <property type="entry name" value="FHIP_C"/>
</dbReference>
<accession>A0A646QEG9</accession>
<dbReference type="PANTHER" id="PTHR21705:SF12">
    <property type="entry name" value="FHF COMPLEX SUBUNIT HOOK-INTERACTING PROTEIN C-TERMINAL DOMAIN-CONTAINING PROTEIN"/>
    <property type="match status" value="1"/>
</dbReference>
<dbReference type="Pfam" id="PF19311">
    <property type="entry name" value="KELAA"/>
    <property type="match status" value="1"/>
</dbReference>
<organism evidence="3">
    <name type="scientific">Hemiscolopendra marginata</name>
    <dbReference type="NCBI Taxonomy" id="943146"/>
    <lineage>
        <taxon>Eukaryota</taxon>
        <taxon>Metazoa</taxon>
        <taxon>Ecdysozoa</taxon>
        <taxon>Arthropoda</taxon>
        <taxon>Myriapoda</taxon>
        <taxon>Chilopoda</taxon>
        <taxon>Pleurostigmophora</taxon>
        <taxon>Scolopendromorpha</taxon>
        <taxon>Scolopendridae</taxon>
        <taxon>Hemiscolopendra</taxon>
    </lineage>
</organism>
<feature type="domain" description="FHF complex subunit HOOK-interacting protein C-terminal" evidence="2">
    <location>
        <begin position="569"/>
        <end position="661"/>
    </location>
</feature>
<dbReference type="InterPro" id="IPR019384">
    <property type="entry name" value="FHIP"/>
</dbReference>
<dbReference type="Pfam" id="PF10257">
    <property type="entry name" value="RAI16-like"/>
    <property type="match status" value="1"/>
</dbReference>
<evidence type="ECO:0000259" key="2">
    <source>
        <dbReference type="Pfam" id="PF19314"/>
    </source>
</evidence>
<evidence type="ECO:0000256" key="1">
    <source>
        <dbReference type="ARBA" id="ARBA00024336"/>
    </source>
</evidence>
<name>A0A646QEG9_9MYRI</name>